<evidence type="ECO:0000256" key="1">
    <source>
        <dbReference type="ARBA" id="ARBA00004651"/>
    </source>
</evidence>
<dbReference type="InterPro" id="IPR036734">
    <property type="entry name" value="Neur_chan_lig-bd_sf"/>
</dbReference>
<gene>
    <name evidence="7" type="ORF">D9C73_017180</name>
</gene>
<dbReference type="GO" id="GO:0034707">
    <property type="term" value="C:chloride channel complex"/>
    <property type="evidence" value="ECO:0007669"/>
    <property type="project" value="UniProtKB-KW"/>
</dbReference>
<comment type="subcellular location">
    <subcellularLocation>
        <location evidence="1">Cell membrane</location>
        <topology evidence="1">Multi-pass membrane protein</topology>
    </subcellularLocation>
</comment>
<dbReference type="GO" id="GO:0005230">
    <property type="term" value="F:extracellular ligand-gated monoatomic ion channel activity"/>
    <property type="evidence" value="ECO:0007669"/>
    <property type="project" value="InterPro"/>
</dbReference>
<dbReference type="InterPro" id="IPR001390">
    <property type="entry name" value="GABAAa_rcpt"/>
</dbReference>
<dbReference type="GO" id="GO:0005254">
    <property type="term" value="F:chloride channel activity"/>
    <property type="evidence" value="ECO:0007669"/>
    <property type="project" value="UniProtKB-KW"/>
</dbReference>
<keyword evidence="5" id="KW-0732">Signal</keyword>
<keyword evidence="3" id="KW-0407">Ion channel</keyword>
<evidence type="ECO:0000256" key="5">
    <source>
        <dbReference type="SAM" id="SignalP"/>
    </source>
</evidence>
<keyword evidence="3" id="KW-0406">Ion transport</keyword>
<sequence>MCGRSRTAFLCLGACLLVANSVLGGKSSGQNGISDEQKDNTTVFTKILDSLLDGYDNRLRPGLGERVTEVKTDIFVTSIGPVSDHDMEYTIDVFFRQSWKDERLKFKGPMAVLRLNNLMASKIWTPDTFFHNGKKSVAHNMTMPNKAVANYRGRHAAVYHEDKLETKMFASLKNKQRPCVSLISTHVSFAEKDGGLRPHCVFIIYAYTRAEVVYVWTRGAAQSVVVAEDGSRLNQYDLMGQSVDSGVVQSSTGGVDLAKIEMSDTSMLSCSRPSEFHIKLNWHHETRRSRGSRGGVRARAAEEEIEVIFQAWLLADFLSFISKKNHDPVLDVSKACTLPRPQQTAVSRKKDCMLPARYQSAVSSFVAGEYLAANMPDVIQVLVKSEGVKMQDSK</sequence>
<keyword evidence="7" id="KW-0675">Receptor</keyword>
<keyword evidence="4" id="KW-0868">Chloride</keyword>
<dbReference type="Proteomes" id="UP000298787">
    <property type="component" value="Chromosome 15"/>
</dbReference>
<dbReference type="GO" id="GO:0005886">
    <property type="term" value="C:plasma membrane"/>
    <property type="evidence" value="ECO:0007669"/>
    <property type="project" value="UniProtKB-SubCell"/>
</dbReference>
<organism evidence="7 8">
    <name type="scientific">Collichthys lucidus</name>
    <name type="common">Big head croaker</name>
    <name type="synonym">Sciaena lucida</name>
    <dbReference type="NCBI Taxonomy" id="240159"/>
    <lineage>
        <taxon>Eukaryota</taxon>
        <taxon>Metazoa</taxon>
        <taxon>Chordata</taxon>
        <taxon>Craniata</taxon>
        <taxon>Vertebrata</taxon>
        <taxon>Euteleostomi</taxon>
        <taxon>Actinopterygii</taxon>
        <taxon>Neopterygii</taxon>
        <taxon>Teleostei</taxon>
        <taxon>Neoteleostei</taxon>
        <taxon>Acanthomorphata</taxon>
        <taxon>Eupercaria</taxon>
        <taxon>Sciaenidae</taxon>
        <taxon>Collichthys</taxon>
    </lineage>
</organism>
<reference evidence="7 8" key="1">
    <citation type="submission" date="2019-01" db="EMBL/GenBank/DDBJ databases">
        <title>Genome Assembly of Collichthys lucidus.</title>
        <authorList>
            <person name="Cai M."/>
            <person name="Xiao S."/>
        </authorList>
    </citation>
    <scope>NUCLEOTIDE SEQUENCE [LARGE SCALE GENOMIC DNA]</scope>
    <source>
        <strain evidence="7">JT15FE1705JMU</strain>
        <tissue evidence="7">Muscle</tissue>
    </source>
</reference>
<evidence type="ECO:0000256" key="3">
    <source>
        <dbReference type="ARBA" id="ARBA00023173"/>
    </source>
</evidence>
<dbReference type="InterPro" id="IPR006201">
    <property type="entry name" value="Neur_channel"/>
</dbReference>
<feature type="signal peptide" evidence="5">
    <location>
        <begin position="1"/>
        <end position="24"/>
    </location>
</feature>
<keyword evidence="3" id="KW-0813">Transport</keyword>
<accession>A0A4U5V6V0</accession>
<evidence type="ECO:0000256" key="4">
    <source>
        <dbReference type="ARBA" id="ARBA00023214"/>
    </source>
</evidence>
<keyword evidence="8" id="KW-1185">Reference proteome</keyword>
<evidence type="ECO:0000313" key="7">
    <source>
        <dbReference type="EMBL" id="TKS83070.1"/>
    </source>
</evidence>
<dbReference type="Gene3D" id="2.70.170.10">
    <property type="entry name" value="Neurotransmitter-gated ion-channel ligand-binding domain"/>
    <property type="match status" value="1"/>
</dbReference>
<proteinExistence type="predicted"/>
<dbReference type="STRING" id="240159.A0A4U5V6V0"/>
<evidence type="ECO:0000256" key="2">
    <source>
        <dbReference type="ARBA" id="ARBA00023157"/>
    </source>
</evidence>
<dbReference type="Pfam" id="PF02931">
    <property type="entry name" value="Neur_chan_LBD"/>
    <property type="match status" value="1"/>
</dbReference>
<dbReference type="GO" id="GO:0004890">
    <property type="term" value="F:GABA-A receptor activity"/>
    <property type="evidence" value="ECO:0007669"/>
    <property type="project" value="InterPro"/>
</dbReference>
<dbReference type="PANTHER" id="PTHR18945">
    <property type="entry name" value="NEUROTRANSMITTER GATED ION CHANNEL"/>
    <property type="match status" value="1"/>
</dbReference>
<evidence type="ECO:0000313" key="8">
    <source>
        <dbReference type="Proteomes" id="UP000298787"/>
    </source>
</evidence>
<keyword evidence="3" id="KW-0869">Chloride channel</keyword>
<feature type="chain" id="PRO_5020560705" evidence="5">
    <location>
        <begin position="25"/>
        <end position="394"/>
    </location>
</feature>
<dbReference type="InterPro" id="IPR006202">
    <property type="entry name" value="Neur_chan_lig-bd"/>
</dbReference>
<dbReference type="EMBL" id="CM014092">
    <property type="protein sequence ID" value="TKS83070.1"/>
    <property type="molecule type" value="Genomic_DNA"/>
</dbReference>
<feature type="domain" description="Neurotransmitter-gated ion-channel ligand-binding" evidence="6">
    <location>
        <begin position="45"/>
        <end position="149"/>
    </location>
</feature>
<dbReference type="PRINTS" id="PR01079">
    <property type="entry name" value="GABAARALPHA"/>
</dbReference>
<protein>
    <submittedName>
        <fullName evidence="7">Gamma-aminobutyric acid receptor subunit alpha-1 GABA(A) receptor subunit alpha-1</fullName>
    </submittedName>
</protein>
<dbReference type="AlphaFoldDB" id="A0A4U5V6V0"/>
<dbReference type="SUPFAM" id="SSF63712">
    <property type="entry name" value="Nicotinic receptor ligand binding domain-like"/>
    <property type="match status" value="1"/>
</dbReference>
<keyword evidence="2" id="KW-1015">Disulfide bond</keyword>
<evidence type="ECO:0000259" key="6">
    <source>
        <dbReference type="Pfam" id="PF02931"/>
    </source>
</evidence>
<name>A0A4U5V6V0_COLLU</name>